<proteinExistence type="inferred from homology"/>
<organism evidence="10 11">
    <name type="scientific">Neiella marina</name>
    <dbReference type="NCBI Taxonomy" id="508461"/>
    <lineage>
        <taxon>Bacteria</taxon>
        <taxon>Pseudomonadati</taxon>
        <taxon>Pseudomonadota</taxon>
        <taxon>Gammaproteobacteria</taxon>
        <taxon>Alteromonadales</taxon>
        <taxon>Echinimonadaceae</taxon>
        <taxon>Neiella</taxon>
    </lineage>
</organism>
<accession>A0A8J2U4M8</accession>
<evidence type="ECO:0000256" key="6">
    <source>
        <dbReference type="ARBA" id="ARBA00022989"/>
    </source>
</evidence>
<dbReference type="Pfam" id="PF05128">
    <property type="entry name" value="DUF697"/>
    <property type="match status" value="1"/>
</dbReference>
<dbReference type="AlphaFoldDB" id="A0A8J2U4M8"/>
<dbReference type="GO" id="GO:0005886">
    <property type="term" value="C:plasma membrane"/>
    <property type="evidence" value="ECO:0007669"/>
    <property type="project" value="UniProtKB-SubCell"/>
</dbReference>
<keyword evidence="4" id="KW-0997">Cell inner membrane</keyword>
<evidence type="ECO:0000313" key="10">
    <source>
        <dbReference type="EMBL" id="GGA75582.1"/>
    </source>
</evidence>
<comment type="similarity">
    <text evidence="2">Belongs to the UPF0283 family.</text>
</comment>
<feature type="region of interest" description="Disordered" evidence="8">
    <location>
        <begin position="1"/>
        <end position="55"/>
    </location>
</feature>
<evidence type="ECO:0000256" key="9">
    <source>
        <dbReference type="SAM" id="Phobius"/>
    </source>
</evidence>
<dbReference type="NCBIfam" id="TIGR01620">
    <property type="entry name" value="hyp_HI0043"/>
    <property type="match status" value="1"/>
</dbReference>
<dbReference type="Proteomes" id="UP000619743">
    <property type="component" value="Unassembled WGS sequence"/>
</dbReference>
<evidence type="ECO:0000256" key="2">
    <source>
        <dbReference type="ARBA" id="ARBA00008255"/>
    </source>
</evidence>
<dbReference type="PANTHER" id="PTHR39342">
    <property type="entry name" value="UPF0283 MEMBRANE PROTEIN YCJF"/>
    <property type="match status" value="1"/>
</dbReference>
<keyword evidence="11" id="KW-1185">Reference proteome</keyword>
<feature type="compositionally biased region" description="Basic and acidic residues" evidence="8">
    <location>
        <begin position="36"/>
        <end position="49"/>
    </location>
</feature>
<comment type="subcellular location">
    <subcellularLocation>
        <location evidence="1">Cell inner membrane</location>
        <topology evidence="1">Multi-pass membrane protein</topology>
    </subcellularLocation>
</comment>
<evidence type="ECO:0000313" key="11">
    <source>
        <dbReference type="Proteomes" id="UP000619743"/>
    </source>
</evidence>
<dbReference type="InterPro" id="IPR021147">
    <property type="entry name" value="DUF697"/>
</dbReference>
<keyword evidence="7 9" id="KW-0472">Membrane</keyword>
<evidence type="ECO:0000256" key="5">
    <source>
        <dbReference type="ARBA" id="ARBA00022692"/>
    </source>
</evidence>
<evidence type="ECO:0000256" key="1">
    <source>
        <dbReference type="ARBA" id="ARBA00004429"/>
    </source>
</evidence>
<dbReference type="PANTHER" id="PTHR39342:SF1">
    <property type="entry name" value="UPF0283 MEMBRANE PROTEIN YCJF"/>
    <property type="match status" value="1"/>
</dbReference>
<dbReference type="RefSeq" id="WP_087506016.1">
    <property type="nucleotide sequence ID" value="NZ_BMDX01000007.1"/>
</dbReference>
<keyword evidence="3" id="KW-1003">Cell membrane</keyword>
<feature type="transmembrane region" description="Helical" evidence="9">
    <location>
        <begin position="119"/>
        <end position="138"/>
    </location>
</feature>
<evidence type="ECO:0000256" key="3">
    <source>
        <dbReference type="ARBA" id="ARBA00022475"/>
    </source>
</evidence>
<evidence type="ECO:0000256" key="4">
    <source>
        <dbReference type="ARBA" id="ARBA00022519"/>
    </source>
</evidence>
<sequence>MKSQGDSHQQQALFEEEPEFLEPQRASRSSTAEQQSSDRTETFEPKQILDEEELPWSEQAIDVESMEDKPPQPVDDILRPSSKSHWWLKSIALLAATIVTIEGVVLANSVWQQQSWLSGLYALLFVLFFGGLLVMAFAEWRKLVQLSRTEQQHNEAQKIIDGEQCDDVVRFSKALLPASLQPGLIEATQQWQSLINDSQTDSDILALYDSTVVAVCDQKALQIVSKSSSQVAAVVALSPLAALDMFVIGWRNLRMINDVAACYGVELGFISRLKLVRLVVYNLIYAGASELTLDIGLQSIGADLMGKVSARGAQGLGAGLLSARLGLKAMQLCRPLPITNPDNRPTIGTVMKQVNASLTSKLKLMLRKDS</sequence>
<keyword evidence="6 9" id="KW-1133">Transmembrane helix</keyword>
<feature type="compositionally biased region" description="Polar residues" evidence="8">
    <location>
        <begin position="1"/>
        <end position="12"/>
    </location>
</feature>
<protein>
    <submittedName>
        <fullName evidence="10">UPF0283 membrane protein YcjF</fullName>
    </submittedName>
</protein>
<dbReference type="EMBL" id="BMDX01000007">
    <property type="protein sequence ID" value="GGA75582.1"/>
    <property type="molecule type" value="Genomic_DNA"/>
</dbReference>
<reference evidence="11" key="1">
    <citation type="journal article" date="2019" name="Int. J. Syst. Evol. Microbiol.">
        <title>The Global Catalogue of Microorganisms (GCM) 10K type strain sequencing project: providing services to taxonomists for standard genome sequencing and annotation.</title>
        <authorList>
            <consortium name="The Broad Institute Genomics Platform"/>
            <consortium name="The Broad Institute Genome Sequencing Center for Infectious Disease"/>
            <person name="Wu L."/>
            <person name="Ma J."/>
        </authorList>
    </citation>
    <scope>NUCLEOTIDE SEQUENCE [LARGE SCALE GENOMIC DNA]</scope>
    <source>
        <strain evidence="11">CGMCC 1.10130</strain>
    </source>
</reference>
<feature type="transmembrane region" description="Helical" evidence="9">
    <location>
        <begin position="86"/>
        <end position="107"/>
    </location>
</feature>
<dbReference type="InterPro" id="IPR006507">
    <property type="entry name" value="UPF0283"/>
</dbReference>
<dbReference type="OrthoDB" id="958025at2"/>
<gene>
    <name evidence="10" type="primary">ycjF</name>
    <name evidence="10" type="ORF">GCM10011369_16780</name>
</gene>
<feature type="compositionally biased region" description="Polar residues" evidence="8">
    <location>
        <begin position="26"/>
        <end position="35"/>
    </location>
</feature>
<evidence type="ECO:0000256" key="8">
    <source>
        <dbReference type="SAM" id="MobiDB-lite"/>
    </source>
</evidence>
<evidence type="ECO:0000256" key="7">
    <source>
        <dbReference type="ARBA" id="ARBA00023136"/>
    </source>
</evidence>
<keyword evidence="5 9" id="KW-0812">Transmembrane</keyword>
<comment type="caution">
    <text evidence="10">The sequence shown here is derived from an EMBL/GenBank/DDBJ whole genome shotgun (WGS) entry which is preliminary data.</text>
</comment>
<name>A0A8J2U4M8_9GAMM</name>